<dbReference type="EMBL" id="CAEZYY010000002">
    <property type="protein sequence ID" value="CAB4738674.1"/>
    <property type="molecule type" value="Genomic_DNA"/>
</dbReference>
<dbReference type="InterPro" id="IPR051053">
    <property type="entry name" value="ECH/Chromodomain_protein"/>
</dbReference>
<dbReference type="EMBL" id="CAFBQP010000066">
    <property type="protein sequence ID" value="CAB5065808.1"/>
    <property type="molecule type" value="Genomic_DNA"/>
</dbReference>
<evidence type="ECO:0000313" key="3">
    <source>
        <dbReference type="EMBL" id="CAB4738674.1"/>
    </source>
</evidence>
<dbReference type="InterPro" id="IPR029045">
    <property type="entry name" value="ClpP/crotonase-like_dom_sf"/>
</dbReference>
<comment type="similarity">
    <text evidence="1">Belongs to the enoyl-CoA hydratase/isomerase family.</text>
</comment>
<dbReference type="Pfam" id="PF00378">
    <property type="entry name" value="ECH_1"/>
    <property type="match status" value="1"/>
</dbReference>
<evidence type="ECO:0000313" key="2">
    <source>
        <dbReference type="EMBL" id="CAB4722286.1"/>
    </source>
</evidence>
<dbReference type="CDD" id="cd06558">
    <property type="entry name" value="crotonase-like"/>
    <property type="match status" value="1"/>
</dbReference>
<protein>
    <submittedName>
        <fullName evidence="3">Unannotated protein</fullName>
    </submittedName>
</protein>
<dbReference type="AlphaFoldDB" id="A0A6J6SV87"/>
<evidence type="ECO:0000256" key="1">
    <source>
        <dbReference type="ARBA" id="ARBA00005254"/>
    </source>
</evidence>
<dbReference type="PANTHER" id="PTHR43684">
    <property type="match status" value="1"/>
</dbReference>
<dbReference type="SUPFAM" id="SSF52096">
    <property type="entry name" value="ClpP/crotonase"/>
    <property type="match status" value="1"/>
</dbReference>
<dbReference type="InterPro" id="IPR001753">
    <property type="entry name" value="Enoyl-CoA_hydra/iso"/>
</dbReference>
<dbReference type="Gene3D" id="1.10.12.10">
    <property type="entry name" value="Lyase 2-enoyl-coa Hydratase, Chain A, domain 2"/>
    <property type="match status" value="1"/>
</dbReference>
<dbReference type="InterPro" id="IPR014748">
    <property type="entry name" value="Enoyl-CoA_hydra_C"/>
</dbReference>
<name>A0A6J6SV87_9ZZZZ</name>
<sequence length="267" mass="28956">MSYEQITTERRGEILIITMNRPERLNAWTPQMSREQVEAITEANNDRSIGAIVLTGAGRGFCAGADTEAVFQNRISSDEAGTASADEPGAMTGGVDWVQFLRGSKPIVAAVNGPAVGIGITMILPCDQIVASTNAKFGSGFIKMGLVPELASSRLYVQRLGWGRASDFVLSGRIISGSEGGQIGLADRVVEPDQLLDTAVEVARSYAANPDLQLRMIKQLLTENSLEADLSLVQRREISMLERCYVSAEHKEAVTAFREKRPPVFRP</sequence>
<dbReference type="PANTHER" id="PTHR43684:SF4">
    <property type="entry name" value="ENOYL-COA HYDRATASE_ISOMERASE FAMILY PROTEIN (AFU_ORTHOLOGUE AFUA_1G01890)"/>
    <property type="match status" value="1"/>
</dbReference>
<organism evidence="3">
    <name type="scientific">freshwater metagenome</name>
    <dbReference type="NCBI Taxonomy" id="449393"/>
    <lineage>
        <taxon>unclassified sequences</taxon>
        <taxon>metagenomes</taxon>
        <taxon>ecological metagenomes</taxon>
    </lineage>
</organism>
<evidence type="ECO:0000313" key="4">
    <source>
        <dbReference type="EMBL" id="CAB5065808.1"/>
    </source>
</evidence>
<accession>A0A6J6SV87</accession>
<gene>
    <name evidence="2" type="ORF">UFOPK2602_01823</name>
    <name evidence="3" type="ORF">UFOPK2806_00214</name>
    <name evidence="4" type="ORF">UFOPK4306_01665</name>
</gene>
<dbReference type="EMBL" id="CAEZXX010000151">
    <property type="protein sequence ID" value="CAB4722286.1"/>
    <property type="molecule type" value="Genomic_DNA"/>
</dbReference>
<reference evidence="3" key="1">
    <citation type="submission" date="2020-05" db="EMBL/GenBank/DDBJ databases">
        <authorList>
            <person name="Chiriac C."/>
            <person name="Salcher M."/>
            <person name="Ghai R."/>
            <person name="Kavagutti S V."/>
        </authorList>
    </citation>
    <scope>NUCLEOTIDE SEQUENCE</scope>
</reference>
<proteinExistence type="inferred from homology"/>
<dbReference type="Gene3D" id="3.90.226.10">
    <property type="entry name" value="2-enoyl-CoA Hydratase, Chain A, domain 1"/>
    <property type="match status" value="1"/>
</dbReference>